<dbReference type="EMBL" id="JAFNEN010000075">
    <property type="protein sequence ID" value="KAG8195993.1"/>
    <property type="molecule type" value="Genomic_DNA"/>
</dbReference>
<evidence type="ECO:0000256" key="1">
    <source>
        <dbReference type="ARBA" id="ARBA00004141"/>
    </source>
</evidence>
<sequence>MVVYQKFGVIGSTLIFSILQKFKFQIFRLFIVYDNCRNPNACANSTVLPNSSDTYFEDEHITSFMFRCLLVSNLVSILPCIFLAAWSDKHGRKLLLILPFIGSMISDGLMLLTLFVPSASTDLLLFSEAIYGFCGGTILAALGCMCYITDSTDHRLRTWFIALFLGLLNVLPVSEMTLQYYWTPIEMRLDFRTLVLVGLSIRFALSLYFLAYIKMCVVESVFVLGTFHGNPLTNLLTPINVSDTVSCVFKRRMDNMRFFIVVLTTVFIFYSLILYGNLLVFPLHFRNVYGWPYKDIIIFSVVFTASQTLTLWLTTYTALKSRALDINLGVYGGFSLALSCIALTFIRKSWIAVAGVMVGIASLLIPTSIISVLSKLIERVETGTMYAGIGFLMLVTQLIAVPSYKELDKLCSEAGIPQVVFLLSFGLATFGLLFFLYLKKNIAPELLGHLNGSESLALINRRKEMEQIMI</sequence>
<reference evidence="6 7" key="1">
    <citation type="journal article" date="2022" name="Nat. Ecol. Evol.">
        <title>A masculinizing supergene underlies an exaggerated male reproductive morph in a spider.</title>
        <authorList>
            <person name="Hendrickx F."/>
            <person name="De Corte Z."/>
            <person name="Sonet G."/>
            <person name="Van Belleghem S.M."/>
            <person name="Kostlbacher S."/>
            <person name="Vangestel C."/>
        </authorList>
    </citation>
    <scope>NUCLEOTIDE SEQUENCE [LARGE SCALE GENOMIC DNA]</scope>
    <source>
        <strain evidence="6">W744_W776</strain>
    </source>
</reference>
<feature type="transmembrane region" description="Helical" evidence="5">
    <location>
        <begin position="160"/>
        <end position="182"/>
    </location>
</feature>
<dbReference type="Proteomes" id="UP000827092">
    <property type="component" value="Unassembled WGS sequence"/>
</dbReference>
<dbReference type="GO" id="GO:0022857">
    <property type="term" value="F:transmembrane transporter activity"/>
    <property type="evidence" value="ECO:0007669"/>
    <property type="project" value="TreeGrafter"/>
</dbReference>
<evidence type="ECO:0000313" key="7">
    <source>
        <dbReference type="Proteomes" id="UP000827092"/>
    </source>
</evidence>
<dbReference type="InterPro" id="IPR036259">
    <property type="entry name" value="MFS_trans_sf"/>
</dbReference>
<feature type="transmembrane region" description="Helical" evidence="5">
    <location>
        <begin position="64"/>
        <end position="87"/>
    </location>
</feature>
<dbReference type="Gene3D" id="1.20.1250.20">
    <property type="entry name" value="MFS general substrate transporter like domains"/>
    <property type="match status" value="1"/>
</dbReference>
<keyword evidence="4 5" id="KW-0472">Membrane</keyword>
<protein>
    <submittedName>
        <fullName evidence="6">Uncharacterized protein</fullName>
    </submittedName>
</protein>
<gene>
    <name evidence="6" type="ORF">JTE90_028967</name>
</gene>
<feature type="transmembrane region" description="Helical" evidence="5">
    <location>
        <begin position="194"/>
        <end position="213"/>
    </location>
</feature>
<comment type="caution">
    <text evidence="6">The sequence shown here is derived from an EMBL/GenBank/DDBJ whole genome shotgun (WGS) entry which is preliminary data.</text>
</comment>
<feature type="transmembrane region" description="Helical" evidence="5">
    <location>
        <begin position="352"/>
        <end position="373"/>
    </location>
</feature>
<proteinExistence type="predicted"/>
<name>A0AAV6VJX0_9ARAC</name>
<evidence type="ECO:0000313" key="6">
    <source>
        <dbReference type="EMBL" id="KAG8195993.1"/>
    </source>
</evidence>
<dbReference type="SUPFAM" id="SSF103473">
    <property type="entry name" value="MFS general substrate transporter"/>
    <property type="match status" value="1"/>
</dbReference>
<feature type="transmembrane region" description="Helical" evidence="5">
    <location>
        <begin position="258"/>
        <end position="276"/>
    </location>
</feature>
<evidence type="ECO:0000256" key="2">
    <source>
        <dbReference type="ARBA" id="ARBA00022692"/>
    </source>
</evidence>
<evidence type="ECO:0000256" key="5">
    <source>
        <dbReference type="SAM" id="Phobius"/>
    </source>
</evidence>
<feature type="transmembrane region" description="Helical" evidence="5">
    <location>
        <begin position="416"/>
        <end position="438"/>
    </location>
</feature>
<feature type="transmembrane region" description="Helical" evidence="5">
    <location>
        <begin position="94"/>
        <end position="117"/>
    </location>
</feature>
<feature type="transmembrane region" description="Helical" evidence="5">
    <location>
        <begin position="129"/>
        <end position="148"/>
    </location>
</feature>
<organism evidence="6 7">
    <name type="scientific">Oedothorax gibbosus</name>
    <dbReference type="NCBI Taxonomy" id="931172"/>
    <lineage>
        <taxon>Eukaryota</taxon>
        <taxon>Metazoa</taxon>
        <taxon>Ecdysozoa</taxon>
        <taxon>Arthropoda</taxon>
        <taxon>Chelicerata</taxon>
        <taxon>Arachnida</taxon>
        <taxon>Araneae</taxon>
        <taxon>Araneomorphae</taxon>
        <taxon>Entelegynae</taxon>
        <taxon>Araneoidea</taxon>
        <taxon>Linyphiidae</taxon>
        <taxon>Erigoninae</taxon>
        <taxon>Oedothorax</taxon>
    </lineage>
</organism>
<dbReference type="PANTHER" id="PTHR23507">
    <property type="entry name" value="ZGC:174356"/>
    <property type="match status" value="1"/>
</dbReference>
<keyword evidence="3 5" id="KW-1133">Transmembrane helix</keyword>
<comment type="subcellular location">
    <subcellularLocation>
        <location evidence="1">Membrane</location>
        <topology evidence="1">Multi-pass membrane protein</topology>
    </subcellularLocation>
</comment>
<accession>A0AAV6VJX0</accession>
<dbReference type="PANTHER" id="PTHR23507:SF1">
    <property type="entry name" value="FI18259P1-RELATED"/>
    <property type="match status" value="1"/>
</dbReference>
<feature type="transmembrane region" description="Helical" evidence="5">
    <location>
        <begin position="385"/>
        <end position="404"/>
    </location>
</feature>
<dbReference type="AlphaFoldDB" id="A0AAV6VJX0"/>
<keyword evidence="2 5" id="KW-0812">Transmembrane</keyword>
<keyword evidence="7" id="KW-1185">Reference proteome</keyword>
<evidence type="ECO:0000256" key="3">
    <source>
        <dbReference type="ARBA" id="ARBA00022989"/>
    </source>
</evidence>
<feature type="transmembrane region" description="Helical" evidence="5">
    <location>
        <begin position="296"/>
        <end position="316"/>
    </location>
</feature>
<dbReference type="GO" id="GO:0016020">
    <property type="term" value="C:membrane"/>
    <property type="evidence" value="ECO:0007669"/>
    <property type="project" value="UniProtKB-SubCell"/>
</dbReference>
<evidence type="ECO:0000256" key="4">
    <source>
        <dbReference type="ARBA" id="ARBA00023136"/>
    </source>
</evidence>
<feature type="transmembrane region" description="Helical" evidence="5">
    <location>
        <begin position="328"/>
        <end position="346"/>
    </location>
</feature>